<keyword evidence="2" id="KW-1185">Reference proteome</keyword>
<dbReference type="AlphaFoldDB" id="A0AB38T8X4"/>
<reference evidence="1 2" key="1">
    <citation type="journal article" date="2022" name="Microbiol. Resour. Announc.">
        <title>Complete Genome Sequence of Mesorhizobium ciceri Strain R30, a Rhizobium Used as a Commercial Inoculant for Chickpea in Argentina.</title>
        <authorList>
            <person name="Foresto E."/>
            <person name="Revale S."/>
            <person name="Primo E."/>
            <person name="Nievas F."/>
            <person name="Carezzano E."/>
            <person name="Puente M."/>
            <person name="Alzari P."/>
            <person name="Mart M."/>
            <person name="Ben-Assaya M."/>
            <person name="Mornico D."/>
            <person name="Santoro M."/>
            <person name="Mart F."/>
            <person name="Giordano W."/>
            <person name="Bogino P."/>
        </authorList>
    </citation>
    <scope>NUCLEOTIDE SEQUENCE [LARGE SCALE GENOMIC DNA]</scope>
    <source>
        <strain evidence="1 2">R30</strain>
    </source>
</reference>
<name>A0AB38T8X4_9HYPH</name>
<evidence type="ECO:0000313" key="2">
    <source>
        <dbReference type="Proteomes" id="UP001060070"/>
    </source>
</evidence>
<accession>A0AB38T8X4</accession>
<sequence length="51" mass="5695">MPRILKGDFTFVANYLVIVVPQVAPDKQKEFLDSLIGHLGPEPEKFLIGGR</sequence>
<organism evidence="1 2">
    <name type="scientific">Mesorhizobium ciceri</name>
    <dbReference type="NCBI Taxonomy" id="39645"/>
    <lineage>
        <taxon>Bacteria</taxon>
        <taxon>Pseudomonadati</taxon>
        <taxon>Pseudomonadota</taxon>
        <taxon>Alphaproteobacteria</taxon>
        <taxon>Hyphomicrobiales</taxon>
        <taxon>Phyllobacteriaceae</taxon>
        <taxon>Mesorhizobium</taxon>
    </lineage>
</organism>
<dbReference type="EMBL" id="CP088147">
    <property type="protein sequence ID" value="UTU51405.1"/>
    <property type="molecule type" value="Genomic_DNA"/>
</dbReference>
<protein>
    <submittedName>
        <fullName evidence="1">Uncharacterized protein</fullName>
    </submittedName>
</protein>
<proteinExistence type="predicted"/>
<evidence type="ECO:0000313" key="1">
    <source>
        <dbReference type="EMBL" id="UTU51405.1"/>
    </source>
</evidence>
<dbReference type="Proteomes" id="UP001060070">
    <property type="component" value="Chromosome"/>
</dbReference>
<dbReference type="RefSeq" id="WP_196815386.1">
    <property type="nucleotide sequence ID" value="NZ_CP088147.1"/>
</dbReference>
<gene>
    <name evidence="1" type="ORF">LRP29_28720</name>
</gene>